<dbReference type="Gene3D" id="1.25.40.10">
    <property type="entry name" value="Tetratricopeptide repeat domain"/>
    <property type="match status" value="1"/>
</dbReference>
<protein>
    <recommendedName>
        <fullName evidence="4">Tetratricopeptide repeat protein</fullName>
    </recommendedName>
</protein>
<dbReference type="InterPro" id="IPR011990">
    <property type="entry name" value="TPR-like_helical_dom_sf"/>
</dbReference>
<dbReference type="EMBL" id="JAAGRR010000024">
    <property type="protein sequence ID" value="NDY41918.1"/>
    <property type="molecule type" value="Genomic_DNA"/>
</dbReference>
<dbReference type="Pfam" id="PF03783">
    <property type="entry name" value="CsgG"/>
    <property type="match status" value="1"/>
</dbReference>
<gene>
    <name evidence="2" type="ORF">G3N55_03525</name>
</gene>
<dbReference type="Gene3D" id="3.40.50.10610">
    <property type="entry name" value="ABC-type transport auxiliary lipoprotein component"/>
    <property type="match status" value="1"/>
</dbReference>
<dbReference type="SUPFAM" id="SSF48452">
    <property type="entry name" value="TPR-like"/>
    <property type="match status" value="1"/>
</dbReference>
<comment type="caution">
    <text evidence="2">The sequence shown here is derived from an EMBL/GenBank/DDBJ whole genome shotgun (WGS) entry which is preliminary data.</text>
</comment>
<sequence length="681" mass="73037">MMQSPLPPGRPIRPGSGGRRCPWAWCLLLLLVAVACAPAGVREQARRAAALSAAGRDAEALQILKDLCRRSRGRGRSCTDLARVRGRLAQARLGPVRTRLAEFREAGRPVPLSVLDELAARVAGLEAVDPDAPGLGEVKGAIEAARGATSSAVNATLAKAEDLSAGGDWEGALKALEGAKALDPGTVGPRSRELADRAVAALAAEADAAAGREDWKTARRCLDRWLAIRPGDPGAEGLRRKIEAGDNAEAYLERAAAARAAYAYDEAVAALRRAAAYPDAPADVAERLSALLAEAAAFHFRNGASFLEQEHLVEAVEAFEQGSGFLAALPDARRGQVAVPKKAVRALADRLFSKAQAAARKGFPGAALLGYDLVLELEPGYPQAAQLRRAAEAAVAARARKCLAVTAFKGPAAAPEVGGIFTAELLRRLHRDLDADLRVVERASLDLLLKEYELARTAGRDTRRQDPSAGFRFTSADYLLLGEVVDYRVETSRQETARTIRVQTGTESVPNPAYVPGKTRDPKVPPVIRRPTYEDVRYRQTHYRKVGTASVSYRVVDARSGDVLRSEVLEASRTAEDDAHEGVEIGAFKLPVKLADLPPDMELLREAQEEVVEKLARQVAGGFRGADARYLAEAAARDEAGDRRAALERYADARAIMARKGRDPAAVTAKIREHLDVLAGF</sequence>
<keyword evidence="3" id="KW-1185">Reference proteome</keyword>
<evidence type="ECO:0000313" key="3">
    <source>
        <dbReference type="Proteomes" id="UP000469346"/>
    </source>
</evidence>
<dbReference type="Proteomes" id="UP000469346">
    <property type="component" value="Unassembled WGS sequence"/>
</dbReference>
<dbReference type="RefSeq" id="WP_163298071.1">
    <property type="nucleotide sequence ID" value="NZ_JAAGRR010000024.1"/>
</dbReference>
<dbReference type="AlphaFoldDB" id="A0A6N9TLK2"/>
<evidence type="ECO:0008006" key="4">
    <source>
        <dbReference type="Google" id="ProtNLM"/>
    </source>
</evidence>
<name>A0A6N9TLK2_DISTH</name>
<proteinExistence type="predicted"/>
<organism evidence="2 3">
    <name type="scientific">Dissulfurirhabdus thermomarina</name>
    <dbReference type="NCBI Taxonomy" id="1765737"/>
    <lineage>
        <taxon>Bacteria</taxon>
        <taxon>Deltaproteobacteria</taxon>
        <taxon>Dissulfurirhabdaceae</taxon>
        <taxon>Dissulfurirhabdus</taxon>
    </lineage>
</organism>
<reference evidence="2 3" key="1">
    <citation type="submission" date="2020-02" db="EMBL/GenBank/DDBJ databases">
        <title>Comparative genomics of sulfur disproportionating microorganisms.</title>
        <authorList>
            <person name="Ward L.M."/>
            <person name="Bertran E."/>
            <person name="Johnston D.T."/>
        </authorList>
    </citation>
    <scope>NUCLEOTIDE SEQUENCE [LARGE SCALE GENOMIC DNA]</scope>
    <source>
        <strain evidence="2 3">DSM 100025</strain>
    </source>
</reference>
<evidence type="ECO:0000313" key="2">
    <source>
        <dbReference type="EMBL" id="NDY41918.1"/>
    </source>
</evidence>
<evidence type="ECO:0000256" key="1">
    <source>
        <dbReference type="SAM" id="MobiDB-lite"/>
    </source>
</evidence>
<feature type="region of interest" description="Disordered" evidence="1">
    <location>
        <begin position="507"/>
        <end position="526"/>
    </location>
</feature>
<accession>A0A6N9TLK2</accession>
<dbReference type="GO" id="GO:0030288">
    <property type="term" value="C:outer membrane-bounded periplasmic space"/>
    <property type="evidence" value="ECO:0007669"/>
    <property type="project" value="InterPro"/>
</dbReference>
<dbReference type="InterPro" id="IPR005534">
    <property type="entry name" value="Curli_assmbl/transp-comp_CsgG"/>
</dbReference>